<comment type="caution">
    <text evidence="3">The sequence shown here is derived from an EMBL/GenBank/DDBJ whole genome shotgun (WGS) entry which is preliminary data.</text>
</comment>
<sequence>MRPAFLRALALLAALLFLAGCTGKVSQADRMACLNLTYYYDTGIPECKSQEDCLSKAVKAFDLDFDKFQPLIRQGLTEYVNRLAKAWLHLNTARQKLREINVLCTASENFSGLRQQANDFSNALLLAAGETDALAALAPDLIEAERAYLLSQDVNQLPDTPLFDDFRELSKNANEFRKSDPEKAPDSYAGLQYTAATRFSSLTASQDIQVKELSSLDFVGKYVKSFARFIPVSKEFVPVISDALSSWVERLSSTLSVKDGMALLQQSKPYDFFEAFSAFVGPNASASQAFLALFSSASRHKKALEAEDQRLFDESQAHLQAVDKTLSTLDAGSLAGFDAGVASSLFLAFGSPQALSPESLSLGSPSQSIPAIQAQATLLSKKLVNALAGGKTLGQRTIGLRETTEAAALLLQRTTFFVNDSLAGLSDLCQAKAGLIRQQVKSLQQETKGLPSSAPQEQQLLSTLASFEQAQGTGRKLLKCQALLEAHKAFEQFFQDPAGLPLEQRAQTLDCIAFAEQALDAHANDLKPLFPSFARVKLLFESNAPEEQVNAACQSLRQQIKESLAALPAVHSIEEDRARLEASVSALEGLGLYSPSHASGKLAEYRRALEENKPYFSGDSLDLEKALDRLSALQKNLGQGASDARQEFLRLLARFLADTAAWSEEKPSTYYADQPLESRLVVEFSNPFPEIREPLQVSRPFEAAQKVSSQTLDPAIARVEFKGEALVFHLAYVPANSFSAAFTLSEEPITTETRHSLESVSLDSAEAKTLIHVHAAEPVQNLFVSASLLSAGQPQHLFLHAHGVALPFTLTGNQVEFSLPHAFDGQEIQADYSLPQPLAYSFSLSTQKALDLNTTQLEYTLSLENQLPLEWPARRLLLPLPLQENAIEGLQLFDETGRELQFLGFVGQNIAFTPPKLLPHQPTQLLARLTLKDFKSYWEGVISTLLGRASVLSQSTYAPIREKAGALLPRLQALATGSPLSSLQRFPEIIPLFRELTELEAQEKTYLAAFEAFKAEQSDAQALFAAHENLVPMLAGTPLLAAQQARLGEARQKLLQASQAFDAGQAESALSILREARKLLSPASGKTDSLVTTLRAALSQWFADAKEKFRQAKSLGLESKLVISFNELQSHWEGLEPQLTFAPAASLQQALVAFKQKTTAFSSQAASLFDEEADQERARLAALQQLREAAAEKTRALSAQLASHSPDELAEAGLAALPRRLDSFQETLKKLEPENPPAADEALQATGPLAFLLESKARRSSLEREEKSLQKLGTDLDETLAQISGKAVAQYNSAATLYNAAETNPEVEGLLTRAKQEIRDKSFLASLASTNAATALLSFRKPTTAFTVPLPVYPLMLVVATILFFRLRQQKREKQVPEEKTVERA</sequence>
<dbReference type="PROSITE" id="PS51257">
    <property type="entry name" value="PROKAR_LIPOPROTEIN"/>
    <property type="match status" value="1"/>
</dbReference>
<feature type="coiled-coil region" evidence="1">
    <location>
        <begin position="1252"/>
        <end position="1282"/>
    </location>
</feature>
<keyword evidence="2" id="KW-0812">Transmembrane</keyword>
<organism evidence="3 5">
    <name type="scientific">Candidatus Iainarchaeum sp</name>
    <dbReference type="NCBI Taxonomy" id="3101447"/>
    <lineage>
        <taxon>Archaea</taxon>
        <taxon>Candidatus Iainarchaeota</taxon>
        <taxon>Candidatus Iainarchaeia</taxon>
        <taxon>Candidatus Iainarchaeales</taxon>
        <taxon>Candidatus Iainarchaeaceae</taxon>
        <taxon>Candidatus Iainarchaeum</taxon>
    </lineage>
</organism>
<reference evidence="4" key="2">
    <citation type="submission" date="2021-03" db="EMBL/GenBank/DDBJ databases">
        <authorList>
            <person name="Jaffe A."/>
        </authorList>
    </citation>
    <scope>NUCLEOTIDE SEQUENCE</scope>
    <source>
        <strain evidence="4">RIFCSPLOWO2_01_FULL_58_19</strain>
    </source>
</reference>
<gene>
    <name evidence="3" type="ORF">HA252_06475</name>
    <name evidence="4" type="ORF">J4203_04165</name>
</gene>
<dbReference type="EMBL" id="DUGH01000156">
    <property type="protein sequence ID" value="HIH17022.1"/>
    <property type="molecule type" value="Genomic_DNA"/>
</dbReference>
<evidence type="ECO:0000256" key="1">
    <source>
        <dbReference type="SAM" id="Coils"/>
    </source>
</evidence>
<feature type="transmembrane region" description="Helical" evidence="2">
    <location>
        <begin position="1346"/>
        <end position="1365"/>
    </location>
</feature>
<dbReference type="EMBL" id="JAGVWE010000004">
    <property type="protein sequence ID" value="MBS3063042.1"/>
    <property type="molecule type" value="Genomic_DNA"/>
</dbReference>
<accession>A0A7J4JH08</accession>
<evidence type="ECO:0000313" key="3">
    <source>
        <dbReference type="EMBL" id="HIH17022.1"/>
    </source>
</evidence>
<protein>
    <submittedName>
        <fullName evidence="3">Uncharacterized protein</fullName>
    </submittedName>
</protein>
<keyword evidence="2" id="KW-1133">Transmembrane helix</keyword>
<dbReference type="Proteomes" id="UP000678237">
    <property type="component" value="Unassembled WGS sequence"/>
</dbReference>
<reference evidence="5" key="1">
    <citation type="journal article" date="2020" name="bioRxiv">
        <title>A rank-normalized archaeal taxonomy based on genome phylogeny resolves widespread incomplete and uneven classifications.</title>
        <authorList>
            <person name="Rinke C."/>
            <person name="Chuvochina M."/>
            <person name="Mussig A.J."/>
            <person name="Chaumeil P.-A."/>
            <person name="Waite D.W."/>
            <person name="Whitman W.B."/>
            <person name="Parks D.H."/>
            <person name="Hugenholtz P."/>
        </authorList>
    </citation>
    <scope>NUCLEOTIDE SEQUENCE [LARGE SCALE GENOMIC DNA]</scope>
</reference>
<dbReference type="Proteomes" id="UP000564964">
    <property type="component" value="Unassembled WGS sequence"/>
</dbReference>
<evidence type="ECO:0000256" key="2">
    <source>
        <dbReference type="SAM" id="Phobius"/>
    </source>
</evidence>
<keyword evidence="1" id="KW-0175">Coiled coil</keyword>
<keyword evidence="2" id="KW-0472">Membrane</keyword>
<evidence type="ECO:0000313" key="5">
    <source>
        <dbReference type="Proteomes" id="UP000564964"/>
    </source>
</evidence>
<proteinExistence type="predicted"/>
<reference evidence="4" key="3">
    <citation type="submission" date="2021-05" db="EMBL/GenBank/DDBJ databases">
        <title>Protein family content uncovers lineage relationships and bacterial pathway maintenance mechanisms in DPANN archaea.</title>
        <authorList>
            <person name="Castelle C.J."/>
            <person name="Meheust R."/>
            <person name="Jaffe A.L."/>
            <person name="Seitz K."/>
            <person name="Gong X."/>
            <person name="Baker B.J."/>
            <person name="Banfield J.F."/>
        </authorList>
    </citation>
    <scope>NUCLEOTIDE SEQUENCE</scope>
    <source>
        <strain evidence="4">RIFCSPLOWO2_01_FULL_58_19</strain>
    </source>
</reference>
<feature type="coiled-coil region" evidence="1">
    <location>
        <begin position="1173"/>
        <end position="1200"/>
    </location>
</feature>
<evidence type="ECO:0000313" key="4">
    <source>
        <dbReference type="EMBL" id="MBS3063042.1"/>
    </source>
</evidence>
<name>A0A7J4JH08_9ARCH</name>